<gene>
    <name evidence="1" type="ORF">MAR_006821</name>
</gene>
<proteinExistence type="predicted"/>
<accession>A0ABY7DCB5</accession>
<evidence type="ECO:0000313" key="1">
    <source>
        <dbReference type="EMBL" id="WAQ94350.1"/>
    </source>
</evidence>
<organism evidence="1 2">
    <name type="scientific">Mya arenaria</name>
    <name type="common">Soft-shell clam</name>
    <dbReference type="NCBI Taxonomy" id="6604"/>
    <lineage>
        <taxon>Eukaryota</taxon>
        <taxon>Metazoa</taxon>
        <taxon>Spiralia</taxon>
        <taxon>Lophotrochozoa</taxon>
        <taxon>Mollusca</taxon>
        <taxon>Bivalvia</taxon>
        <taxon>Autobranchia</taxon>
        <taxon>Heteroconchia</taxon>
        <taxon>Euheterodonta</taxon>
        <taxon>Imparidentia</taxon>
        <taxon>Neoheterodontei</taxon>
        <taxon>Myida</taxon>
        <taxon>Myoidea</taxon>
        <taxon>Myidae</taxon>
        <taxon>Mya</taxon>
    </lineage>
</organism>
<evidence type="ECO:0000313" key="2">
    <source>
        <dbReference type="Proteomes" id="UP001164746"/>
    </source>
</evidence>
<keyword evidence="2" id="KW-1185">Reference proteome</keyword>
<sequence length="113" mass="12907">MSIELCYTREDLIIERMTWKVARQHIFWEIGQTSIQRIVPIFLSIKEDDGTKVAFLVHRDTGQFECTVIDSFCLPLFAQVSSSSAGRLTSEPSVYNLLHVFNAFVQAVKKHGD</sequence>
<reference evidence="1" key="1">
    <citation type="submission" date="2022-11" db="EMBL/GenBank/DDBJ databases">
        <title>Centuries of genome instability and evolution in soft-shell clam transmissible cancer (bioRxiv).</title>
        <authorList>
            <person name="Hart S.F.M."/>
            <person name="Yonemitsu M.A."/>
            <person name="Giersch R.M."/>
            <person name="Beal B.F."/>
            <person name="Arriagada G."/>
            <person name="Davis B.W."/>
            <person name="Ostrander E.A."/>
            <person name="Goff S.P."/>
            <person name="Metzger M.J."/>
        </authorList>
    </citation>
    <scope>NUCLEOTIDE SEQUENCE</scope>
    <source>
        <strain evidence="1">MELC-2E11</strain>
        <tissue evidence="1">Siphon/mantle</tissue>
    </source>
</reference>
<dbReference type="EMBL" id="CP111012">
    <property type="protein sequence ID" value="WAQ94350.1"/>
    <property type="molecule type" value="Genomic_DNA"/>
</dbReference>
<dbReference type="Proteomes" id="UP001164746">
    <property type="component" value="Chromosome 1"/>
</dbReference>
<protein>
    <submittedName>
        <fullName evidence="1">Uncharacterized protein</fullName>
    </submittedName>
</protein>
<name>A0ABY7DCB5_MYAAR</name>